<evidence type="ECO:0000313" key="3">
    <source>
        <dbReference type="EMBL" id="OHT07228.1"/>
    </source>
</evidence>
<dbReference type="InterPro" id="IPR036770">
    <property type="entry name" value="Ankyrin_rpt-contain_sf"/>
</dbReference>
<sequence>MSSLKCCRIFFIYVIIYHLVFFKMSEPLFHEFSEFSELLDTLENLQDLLFDMIDNREGENHMVSLTSFFHTIHIESNFLIYDAFLHLLSVVPIIRPSNPLATVIVRLILDELLCHHDMKKHFSSSTIFNIFGKCKLLLLYLLEKEVIDISLIKKKINCEKWKYLEYFSPEVNKNDLRFFNLYSVNCESENIRFDESKLLERQYGHSRDKIALSIQNDDIDSFILLISNQDPSWHNLSSVFEVNKEINSLSLLEYSMAFGSVKIFKYLWMKKVDCTQKSLKYAIIGGNYEIIHILEEEHSYSFDISCLYTSIKYHRKEIFDYMIGSFDCDGDQNIISQCIKHFNYGLLKRYMIKINYKFEEKTAIRADYKYWSTTPPIFILLELIHQTKIYIELQSDISKYFRVILNKNTKNNHQQELISLFHLLCFKSHNEVVKIFVEKELVDLTNKEIVLKYI</sequence>
<dbReference type="PANTHER" id="PTHR24159:SF5">
    <property type="entry name" value="ANK_REP_REGION DOMAIN-CONTAINING PROTEIN"/>
    <property type="match status" value="1"/>
</dbReference>
<dbReference type="InterPro" id="IPR020683">
    <property type="entry name" value="DUF3447"/>
</dbReference>
<evidence type="ECO:0000256" key="1">
    <source>
        <dbReference type="SAM" id="Phobius"/>
    </source>
</evidence>
<name>A0A1J4KC10_9EUKA</name>
<keyword evidence="1" id="KW-0812">Transmembrane</keyword>
<accession>A0A1J4KC10</accession>
<dbReference type="PANTHER" id="PTHR24159">
    <property type="match status" value="1"/>
</dbReference>
<protein>
    <recommendedName>
        <fullName evidence="2">DUF3447 domain-containing protein</fullName>
    </recommendedName>
</protein>
<keyword evidence="4" id="KW-1185">Reference proteome</keyword>
<keyword evidence="1" id="KW-0472">Membrane</keyword>
<dbReference type="Pfam" id="PF11929">
    <property type="entry name" value="DUF3447"/>
    <property type="match status" value="1"/>
</dbReference>
<proteinExistence type="predicted"/>
<gene>
    <name evidence="3" type="ORF">TRFO_01401</name>
</gene>
<dbReference type="VEuPathDB" id="TrichDB:TRFO_01401"/>
<keyword evidence="1" id="KW-1133">Transmembrane helix</keyword>
<dbReference type="GeneID" id="94824783"/>
<dbReference type="AlphaFoldDB" id="A0A1J4KC10"/>
<dbReference type="SUPFAM" id="SSF48403">
    <property type="entry name" value="Ankyrin repeat"/>
    <property type="match status" value="1"/>
</dbReference>
<evidence type="ECO:0000313" key="4">
    <source>
        <dbReference type="Proteomes" id="UP000179807"/>
    </source>
</evidence>
<feature type="transmembrane region" description="Helical" evidence="1">
    <location>
        <begin position="7"/>
        <end position="24"/>
    </location>
</feature>
<reference evidence="3" key="1">
    <citation type="submission" date="2016-10" db="EMBL/GenBank/DDBJ databases">
        <authorList>
            <person name="Benchimol M."/>
            <person name="Almeida L.G."/>
            <person name="Vasconcelos A.T."/>
            <person name="Perreira-Neves A."/>
            <person name="Rosa I.A."/>
            <person name="Tasca T."/>
            <person name="Bogo M.R."/>
            <person name="de Souza W."/>
        </authorList>
    </citation>
    <scope>NUCLEOTIDE SEQUENCE [LARGE SCALE GENOMIC DNA]</scope>
    <source>
        <strain evidence="3">K</strain>
    </source>
</reference>
<evidence type="ECO:0000259" key="2">
    <source>
        <dbReference type="Pfam" id="PF11929"/>
    </source>
</evidence>
<dbReference type="EMBL" id="MLAK01000704">
    <property type="protein sequence ID" value="OHT07228.1"/>
    <property type="molecule type" value="Genomic_DNA"/>
</dbReference>
<comment type="caution">
    <text evidence="3">The sequence shown here is derived from an EMBL/GenBank/DDBJ whole genome shotgun (WGS) entry which is preliminary data.</text>
</comment>
<organism evidence="3 4">
    <name type="scientific">Tritrichomonas foetus</name>
    <dbReference type="NCBI Taxonomy" id="1144522"/>
    <lineage>
        <taxon>Eukaryota</taxon>
        <taxon>Metamonada</taxon>
        <taxon>Parabasalia</taxon>
        <taxon>Tritrichomonadida</taxon>
        <taxon>Tritrichomonadidae</taxon>
        <taxon>Tritrichomonas</taxon>
    </lineage>
</organism>
<dbReference type="Proteomes" id="UP000179807">
    <property type="component" value="Unassembled WGS sequence"/>
</dbReference>
<feature type="domain" description="DUF3447" evidence="2">
    <location>
        <begin position="273"/>
        <end position="345"/>
    </location>
</feature>
<dbReference type="RefSeq" id="XP_068360364.1">
    <property type="nucleotide sequence ID" value="XM_068490079.1"/>
</dbReference>